<feature type="region of interest" description="Disordered" evidence="1">
    <location>
        <begin position="1"/>
        <end position="23"/>
    </location>
</feature>
<feature type="region of interest" description="Disordered" evidence="1">
    <location>
        <begin position="118"/>
        <end position="145"/>
    </location>
</feature>
<gene>
    <name evidence="3" type="ORF">NDU88_000243</name>
</gene>
<evidence type="ECO:0000313" key="3">
    <source>
        <dbReference type="EMBL" id="KAJ1121724.1"/>
    </source>
</evidence>
<dbReference type="CDD" id="cd07765">
    <property type="entry name" value="KRAB_A-box"/>
    <property type="match status" value="1"/>
</dbReference>
<dbReference type="AlphaFoldDB" id="A0AAV7P1Y5"/>
<sequence>MESGASSSAHAQQSSTAPGDISEGELHMCLEVPPRLLPATACARSTREPGGGEMPRQPSAEVSFQEASVCFSEEEWGLLREWQKELYMTVMKEIHQALISLGPLIVTTVSSLRAKEKEEHLSRAEQGWEQKHRIHPSPSDSREDPEMCFKVNFDESPQWNNPQDPEGKEVHERLSTEHPFVNTEISLRKEEPVSISIDHRGDATAEGTTGPNSVTGFEVLSFHIKDEAEACAMVHRDRMRLGSPSGE</sequence>
<dbReference type="InterPro" id="IPR001909">
    <property type="entry name" value="KRAB"/>
</dbReference>
<feature type="compositionally biased region" description="Low complexity" evidence="1">
    <location>
        <begin position="1"/>
        <end position="17"/>
    </location>
</feature>
<dbReference type="Gene3D" id="6.10.140.140">
    <property type="match status" value="1"/>
</dbReference>
<dbReference type="EMBL" id="JANPWB010000011">
    <property type="protein sequence ID" value="KAJ1121724.1"/>
    <property type="molecule type" value="Genomic_DNA"/>
</dbReference>
<dbReference type="PANTHER" id="PTHR23232:SF118">
    <property type="entry name" value="ZINC FINGER PROTEIN 746"/>
    <property type="match status" value="1"/>
</dbReference>
<name>A0AAV7P1Y5_PLEWA</name>
<proteinExistence type="predicted"/>
<comment type="caution">
    <text evidence="3">The sequence shown here is derived from an EMBL/GenBank/DDBJ whole genome shotgun (WGS) entry which is preliminary data.</text>
</comment>
<evidence type="ECO:0000313" key="4">
    <source>
        <dbReference type="Proteomes" id="UP001066276"/>
    </source>
</evidence>
<dbReference type="SMART" id="SM00349">
    <property type="entry name" value="KRAB"/>
    <property type="match status" value="1"/>
</dbReference>
<dbReference type="Proteomes" id="UP001066276">
    <property type="component" value="Chromosome 7"/>
</dbReference>
<organism evidence="3 4">
    <name type="scientific">Pleurodeles waltl</name>
    <name type="common">Iberian ribbed newt</name>
    <dbReference type="NCBI Taxonomy" id="8319"/>
    <lineage>
        <taxon>Eukaryota</taxon>
        <taxon>Metazoa</taxon>
        <taxon>Chordata</taxon>
        <taxon>Craniata</taxon>
        <taxon>Vertebrata</taxon>
        <taxon>Euteleostomi</taxon>
        <taxon>Amphibia</taxon>
        <taxon>Batrachia</taxon>
        <taxon>Caudata</taxon>
        <taxon>Salamandroidea</taxon>
        <taxon>Salamandridae</taxon>
        <taxon>Pleurodelinae</taxon>
        <taxon>Pleurodeles</taxon>
    </lineage>
</organism>
<feature type="domain" description="KRAB" evidence="2">
    <location>
        <begin position="62"/>
        <end position="140"/>
    </location>
</feature>
<accession>A0AAV7P1Y5</accession>
<evidence type="ECO:0000256" key="1">
    <source>
        <dbReference type="SAM" id="MobiDB-lite"/>
    </source>
</evidence>
<feature type="compositionally biased region" description="Basic and acidic residues" evidence="1">
    <location>
        <begin position="118"/>
        <end position="131"/>
    </location>
</feature>
<dbReference type="PANTHER" id="PTHR23232">
    <property type="entry name" value="KRAB DOMAIN C2H2 ZINC FINGER"/>
    <property type="match status" value="1"/>
</dbReference>
<dbReference type="SUPFAM" id="SSF109640">
    <property type="entry name" value="KRAB domain (Kruppel-associated box)"/>
    <property type="match status" value="1"/>
</dbReference>
<dbReference type="InterPro" id="IPR036051">
    <property type="entry name" value="KRAB_dom_sf"/>
</dbReference>
<reference evidence="3" key="1">
    <citation type="journal article" date="2022" name="bioRxiv">
        <title>Sequencing and chromosome-scale assembly of the giantPleurodeles waltlgenome.</title>
        <authorList>
            <person name="Brown T."/>
            <person name="Elewa A."/>
            <person name="Iarovenko S."/>
            <person name="Subramanian E."/>
            <person name="Araus A.J."/>
            <person name="Petzold A."/>
            <person name="Susuki M."/>
            <person name="Suzuki K.-i.T."/>
            <person name="Hayashi T."/>
            <person name="Toyoda A."/>
            <person name="Oliveira C."/>
            <person name="Osipova E."/>
            <person name="Leigh N.D."/>
            <person name="Simon A."/>
            <person name="Yun M.H."/>
        </authorList>
    </citation>
    <scope>NUCLEOTIDE SEQUENCE</scope>
    <source>
        <strain evidence="3">20211129_DDA</strain>
        <tissue evidence="3">Liver</tissue>
    </source>
</reference>
<dbReference type="Pfam" id="PF01352">
    <property type="entry name" value="KRAB"/>
    <property type="match status" value="1"/>
</dbReference>
<dbReference type="InterPro" id="IPR050169">
    <property type="entry name" value="Krueppel_C2H2_ZnF"/>
</dbReference>
<protein>
    <recommendedName>
        <fullName evidence="2">KRAB domain-containing protein</fullName>
    </recommendedName>
</protein>
<keyword evidence="4" id="KW-1185">Reference proteome</keyword>
<dbReference type="PROSITE" id="PS50805">
    <property type="entry name" value="KRAB"/>
    <property type="match status" value="1"/>
</dbReference>
<evidence type="ECO:0000259" key="2">
    <source>
        <dbReference type="PROSITE" id="PS50805"/>
    </source>
</evidence>
<dbReference type="GO" id="GO:0006355">
    <property type="term" value="P:regulation of DNA-templated transcription"/>
    <property type="evidence" value="ECO:0007669"/>
    <property type="project" value="InterPro"/>
</dbReference>